<dbReference type="InterPro" id="IPR029016">
    <property type="entry name" value="GAF-like_dom_sf"/>
</dbReference>
<dbReference type="SUPFAM" id="SSF55874">
    <property type="entry name" value="ATPase domain of HSP90 chaperone/DNA topoisomerase II/histidine kinase"/>
    <property type="match status" value="1"/>
</dbReference>
<dbReference type="KEGG" id="tcd:AAIA72_03205"/>
<dbReference type="Pfam" id="PF02518">
    <property type="entry name" value="HATPase_c"/>
    <property type="match status" value="1"/>
</dbReference>
<keyword evidence="5" id="KW-0808">Transferase</keyword>
<dbReference type="PANTHER" id="PTHR43065:SF42">
    <property type="entry name" value="TWO-COMPONENT SENSOR PPRA"/>
    <property type="match status" value="1"/>
</dbReference>
<protein>
    <recommendedName>
        <fullName evidence="2">histidine kinase</fullName>
        <ecNumber evidence="2">2.7.13.3</ecNumber>
    </recommendedName>
</protein>
<organism evidence="5">
    <name type="scientific">Thermohahella caldifontis</name>
    <dbReference type="NCBI Taxonomy" id="3142973"/>
    <lineage>
        <taxon>Bacteria</taxon>
        <taxon>Pseudomonadati</taxon>
        <taxon>Pseudomonadota</taxon>
        <taxon>Gammaproteobacteria</taxon>
        <taxon>Oceanospirillales</taxon>
        <taxon>Hahellaceae</taxon>
        <taxon>Thermohahella</taxon>
    </lineage>
</organism>
<evidence type="ECO:0000313" key="5">
    <source>
        <dbReference type="EMBL" id="XDT73009.1"/>
    </source>
</evidence>
<feature type="transmembrane region" description="Helical" evidence="3">
    <location>
        <begin position="259"/>
        <end position="279"/>
    </location>
</feature>
<dbReference type="InterPro" id="IPR003594">
    <property type="entry name" value="HATPase_dom"/>
</dbReference>
<dbReference type="InterPro" id="IPR004358">
    <property type="entry name" value="Sig_transdc_His_kin-like_C"/>
</dbReference>
<dbReference type="EMBL" id="CP154858">
    <property type="protein sequence ID" value="XDT73009.1"/>
    <property type="molecule type" value="Genomic_DNA"/>
</dbReference>
<feature type="transmembrane region" description="Helical" evidence="3">
    <location>
        <begin position="70"/>
        <end position="88"/>
    </location>
</feature>
<feature type="transmembrane region" description="Helical" evidence="3">
    <location>
        <begin position="165"/>
        <end position="187"/>
    </location>
</feature>
<keyword evidence="5" id="KW-0418">Kinase</keyword>
<name>A0AB39UYH1_9GAMM</name>
<feature type="domain" description="Histidine kinase" evidence="4">
    <location>
        <begin position="480"/>
        <end position="683"/>
    </location>
</feature>
<dbReference type="PROSITE" id="PS50109">
    <property type="entry name" value="HIS_KIN"/>
    <property type="match status" value="1"/>
</dbReference>
<gene>
    <name evidence="5" type="primary">prsK</name>
    <name evidence="5" type="ORF">AAIA72_03205</name>
</gene>
<dbReference type="PRINTS" id="PR00344">
    <property type="entry name" value="BCTRLSENSOR"/>
</dbReference>
<keyword evidence="3" id="KW-1133">Transmembrane helix</keyword>
<comment type="catalytic activity">
    <reaction evidence="1">
        <text>ATP + protein L-histidine = ADP + protein N-phospho-L-histidine.</text>
        <dbReference type="EC" id="2.7.13.3"/>
    </reaction>
</comment>
<dbReference type="RefSeq" id="WP_369602010.1">
    <property type="nucleotide sequence ID" value="NZ_CP154858.1"/>
</dbReference>
<feature type="transmembrane region" description="Helical" evidence="3">
    <location>
        <begin position="37"/>
        <end position="58"/>
    </location>
</feature>
<dbReference type="Gene3D" id="1.10.287.130">
    <property type="match status" value="1"/>
</dbReference>
<dbReference type="Gene3D" id="3.30.450.40">
    <property type="match status" value="1"/>
</dbReference>
<feature type="transmembrane region" description="Helical" evidence="3">
    <location>
        <begin position="6"/>
        <end position="25"/>
    </location>
</feature>
<keyword evidence="3" id="KW-0472">Membrane</keyword>
<feature type="transmembrane region" description="Helical" evidence="3">
    <location>
        <begin position="133"/>
        <end position="153"/>
    </location>
</feature>
<evidence type="ECO:0000259" key="4">
    <source>
        <dbReference type="PROSITE" id="PS50109"/>
    </source>
</evidence>
<dbReference type="GO" id="GO:0004673">
    <property type="term" value="F:protein histidine kinase activity"/>
    <property type="evidence" value="ECO:0007669"/>
    <property type="project" value="UniProtKB-EC"/>
</dbReference>
<evidence type="ECO:0000256" key="3">
    <source>
        <dbReference type="SAM" id="Phobius"/>
    </source>
</evidence>
<dbReference type="EC" id="2.7.13.3" evidence="2"/>
<proteinExistence type="predicted"/>
<keyword evidence="3" id="KW-0812">Transmembrane</keyword>
<dbReference type="SMART" id="SM00387">
    <property type="entry name" value="HATPase_c"/>
    <property type="match status" value="1"/>
</dbReference>
<feature type="transmembrane region" description="Helical" evidence="3">
    <location>
        <begin position="199"/>
        <end position="217"/>
    </location>
</feature>
<dbReference type="SUPFAM" id="SSF55781">
    <property type="entry name" value="GAF domain-like"/>
    <property type="match status" value="1"/>
</dbReference>
<dbReference type="Gene3D" id="3.30.565.10">
    <property type="entry name" value="Histidine kinase-like ATPase, C-terminal domain"/>
    <property type="match status" value="1"/>
</dbReference>
<accession>A0AB39UYH1</accession>
<reference evidence="5" key="1">
    <citation type="submission" date="2024-05" db="EMBL/GenBank/DDBJ databases">
        <title>Genome sequencing of novel strain.</title>
        <authorList>
            <person name="Ganbat D."/>
            <person name="Ganbat S."/>
            <person name="Lee S.-J."/>
        </authorList>
    </citation>
    <scope>NUCLEOTIDE SEQUENCE</scope>
    <source>
        <strain evidence="5">SMD15-11</strain>
    </source>
</reference>
<feature type="transmembrane region" description="Helical" evidence="3">
    <location>
        <begin position="100"/>
        <end position="121"/>
    </location>
</feature>
<dbReference type="PANTHER" id="PTHR43065">
    <property type="entry name" value="SENSOR HISTIDINE KINASE"/>
    <property type="match status" value="1"/>
</dbReference>
<dbReference type="InterPro" id="IPR005467">
    <property type="entry name" value="His_kinase_dom"/>
</dbReference>
<evidence type="ECO:0000256" key="1">
    <source>
        <dbReference type="ARBA" id="ARBA00000085"/>
    </source>
</evidence>
<dbReference type="AlphaFoldDB" id="A0AB39UYH1"/>
<feature type="transmembrane region" description="Helical" evidence="3">
    <location>
        <begin position="229"/>
        <end position="253"/>
    </location>
</feature>
<dbReference type="InterPro" id="IPR036890">
    <property type="entry name" value="HATPase_C_sf"/>
</dbReference>
<evidence type="ECO:0000256" key="2">
    <source>
        <dbReference type="ARBA" id="ARBA00012438"/>
    </source>
</evidence>
<sequence length="700" mass="78965">MTLEFGAVSYLLGSLAYLILTLFFLRSRYSRHTDRALTGATFMTSLWSGVIAAQQIGANIPFELRYVLEVLHTAAWMQVLFAMLNIRISRYRLLSRPERNLAAGIYALIAIMLLAGISRAIPNIPFVIGAETLIIFHLTLSLLGLILLEQVWLNLRGFNRSSTKFLGIALAGFLLYDGAMYTDAMMTNQISPALWDSRGIIHAILAPLIALTLVNAKRQPLEFQVSREFIFRGTVMVLAGLYLMLVALAAWLIQEFGTGWSDILATLLVSVAVIGLLIVTTSRRLRARLIVFLGQHFFDYKYDYREEWLKVTRELAIVDDSIENAVIRVLANAVNSPGGLLWVRDDNNNFEFRYGLNQPLPKRSGIDQDSDLVRYFTEQDWIINLQDYNRDPTAYHLIEIPEVIRKSHNPWLIVPLHTPDSLLGFVVIAEPYARQELNWENYDLLRIIARQACSYLALYRAQQQLTEAKQFEAVTQTSAFLIHDLKTIIAQLNLLLSNAGKHKNNPAFIDDMLKTTEHAVKKMSKIVEQVRKPVQQEDNREVDIIRTLRYVIDRCSQRQPVPRLTGDLNGAVTIADPEQLKSVFTHIITNAQDATPKDGDIEVSVKQTPGWVFIFVQDTGKGMDTEFIRNELFKPFASTKGVSGMGIGAYQSREYLRKLGGSLEVTSEVNVGSCFTLRIPTRSALAYSQTQGARSASVRN</sequence>